<evidence type="ECO:0000256" key="25">
    <source>
        <dbReference type="SAM" id="SignalP"/>
    </source>
</evidence>
<reference evidence="30 31" key="1">
    <citation type="submission" date="2024-10" db="EMBL/GenBank/DDBJ databases">
        <title>Updated reference genomes for cyclostephanoid diatoms.</title>
        <authorList>
            <person name="Roberts W.R."/>
            <person name="Alverson A.J."/>
        </authorList>
    </citation>
    <scope>NUCLEOTIDE SEQUENCE [LARGE SCALE GENOMIC DNA]</scope>
    <source>
        <strain evidence="30 31">AJA232-27</strain>
    </source>
</reference>
<keyword evidence="12" id="KW-0547">Nucleotide-binding</keyword>
<dbReference type="Pfam" id="PF00742">
    <property type="entry name" value="Homoserine_dh"/>
    <property type="match status" value="1"/>
</dbReference>
<keyword evidence="15" id="KW-0521">NADP</keyword>
<evidence type="ECO:0000256" key="20">
    <source>
        <dbReference type="ARBA" id="ARBA00023268"/>
    </source>
</evidence>
<protein>
    <recommendedName>
        <fullName evidence="32">Homoserine dehydrogenase</fullName>
    </recommendedName>
</protein>
<feature type="domain" description="Aspartokinase ACT" evidence="29">
    <location>
        <begin position="493"/>
        <end position="552"/>
    </location>
</feature>
<comment type="caution">
    <text evidence="30">The sequence shown here is derived from an EMBL/GenBank/DDBJ whole genome shotgun (WGS) entry which is preliminary data.</text>
</comment>
<keyword evidence="31" id="KW-1185">Reference proteome</keyword>
<comment type="pathway">
    <text evidence="5">Amino-acid biosynthesis; L-threonine biosynthesis; L-threonine from L-aspartate: step 1/5.</text>
</comment>
<comment type="cofactor">
    <cofactor evidence="1">
        <name>a metal cation</name>
        <dbReference type="ChEBI" id="CHEBI:25213"/>
    </cofactor>
</comment>
<evidence type="ECO:0000256" key="21">
    <source>
        <dbReference type="ARBA" id="ARBA00044938"/>
    </source>
</evidence>
<feature type="chain" id="PRO_5044863474" description="Homoserine dehydrogenase" evidence="25">
    <location>
        <begin position="24"/>
        <end position="1011"/>
    </location>
</feature>
<evidence type="ECO:0000256" key="2">
    <source>
        <dbReference type="ARBA" id="ARBA00004986"/>
    </source>
</evidence>
<dbReference type="Pfam" id="PF22468">
    <property type="entry name" value="ACT_9"/>
    <property type="match status" value="2"/>
</dbReference>
<dbReference type="PANTHER" id="PTHR43070:SF5">
    <property type="entry name" value="HOMOSERINE DEHYDROGENASE"/>
    <property type="match status" value="1"/>
</dbReference>
<dbReference type="GO" id="GO:0046872">
    <property type="term" value="F:metal ion binding"/>
    <property type="evidence" value="ECO:0007669"/>
    <property type="project" value="UniProtKB-KW"/>
</dbReference>
<keyword evidence="8" id="KW-0028">Amino-acid biosynthesis</keyword>
<evidence type="ECO:0000256" key="5">
    <source>
        <dbReference type="ARBA" id="ARBA00005139"/>
    </source>
</evidence>
<proteinExistence type="inferred from homology"/>
<keyword evidence="13" id="KW-0418">Kinase</keyword>
<comment type="similarity">
    <text evidence="7">In the N-terminal section; belongs to the aspartokinase family.</text>
</comment>
<dbReference type="SUPFAM" id="SSF53633">
    <property type="entry name" value="Carbamate kinase-like"/>
    <property type="match status" value="1"/>
</dbReference>
<evidence type="ECO:0000313" key="30">
    <source>
        <dbReference type="EMBL" id="KAL3766326.1"/>
    </source>
</evidence>
<dbReference type="GO" id="GO:0005524">
    <property type="term" value="F:ATP binding"/>
    <property type="evidence" value="ECO:0007669"/>
    <property type="project" value="UniProtKB-KW"/>
</dbReference>
<feature type="domain" description="Homoserine dehydrogenase catalytic" evidence="27">
    <location>
        <begin position="795"/>
        <end position="1000"/>
    </location>
</feature>
<evidence type="ECO:0000256" key="15">
    <source>
        <dbReference type="ARBA" id="ARBA00022857"/>
    </source>
</evidence>
<dbReference type="SUPFAM" id="SSF51735">
    <property type="entry name" value="NAD(P)-binding Rossmann-fold domains"/>
    <property type="match status" value="1"/>
</dbReference>
<dbReference type="NCBIfam" id="TIGR00657">
    <property type="entry name" value="asp_kinases"/>
    <property type="match status" value="1"/>
</dbReference>
<dbReference type="GO" id="GO:0004072">
    <property type="term" value="F:aspartate kinase activity"/>
    <property type="evidence" value="ECO:0007669"/>
    <property type="project" value="UniProtKB-EC"/>
</dbReference>
<evidence type="ECO:0000256" key="19">
    <source>
        <dbReference type="ARBA" id="ARBA00023167"/>
    </source>
</evidence>
<comment type="catalytic activity">
    <reaction evidence="22">
        <text>L-aspartate + ATP = 4-phospho-L-aspartate + ADP</text>
        <dbReference type="Rhea" id="RHEA:23776"/>
        <dbReference type="ChEBI" id="CHEBI:29991"/>
        <dbReference type="ChEBI" id="CHEBI:30616"/>
        <dbReference type="ChEBI" id="CHEBI:57535"/>
        <dbReference type="ChEBI" id="CHEBI:456216"/>
        <dbReference type="EC" id="2.7.2.4"/>
    </reaction>
    <physiologicalReaction direction="left-to-right" evidence="22">
        <dbReference type="Rhea" id="RHEA:23777"/>
    </physiologicalReaction>
</comment>
<evidence type="ECO:0000256" key="24">
    <source>
        <dbReference type="SAM" id="MobiDB-lite"/>
    </source>
</evidence>
<dbReference type="InterPro" id="IPR001341">
    <property type="entry name" value="Asp_kinase"/>
</dbReference>
<keyword evidence="14" id="KW-0067">ATP-binding</keyword>
<evidence type="ECO:0000259" key="27">
    <source>
        <dbReference type="Pfam" id="PF00742"/>
    </source>
</evidence>
<comment type="function">
    <text evidence="21">Bifunctional aspartate kinase and homoserine dehydrogenase that catalyzes the first and the third steps toward the synthesis of lysine, methionine and threonine from aspartate.</text>
</comment>
<evidence type="ECO:0000256" key="16">
    <source>
        <dbReference type="ARBA" id="ARBA00023002"/>
    </source>
</evidence>
<feature type="compositionally biased region" description="Acidic residues" evidence="24">
    <location>
        <begin position="133"/>
        <end position="147"/>
    </location>
</feature>
<dbReference type="EMBL" id="JALLBG020000087">
    <property type="protein sequence ID" value="KAL3766326.1"/>
    <property type="molecule type" value="Genomic_DNA"/>
</dbReference>
<evidence type="ECO:0000259" key="28">
    <source>
        <dbReference type="Pfam" id="PF03447"/>
    </source>
</evidence>
<feature type="region of interest" description="Disordered" evidence="24">
    <location>
        <begin position="128"/>
        <end position="154"/>
    </location>
</feature>
<feature type="domain" description="Aspartate/glutamate/uridylate kinase" evidence="26">
    <location>
        <begin position="158"/>
        <end position="441"/>
    </location>
</feature>
<dbReference type="Gene3D" id="3.40.1160.10">
    <property type="entry name" value="Acetylglutamate kinase-like"/>
    <property type="match status" value="1"/>
</dbReference>
<dbReference type="InterPro" id="IPR036291">
    <property type="entry name" value="NAD(P)-bd_dom_sf"/>
</dbReference>
<evidence type="ECO:0000256" key="17">
    <source>
        <dbReference type="ARBA" id="ARBA00023027"/>
    </source>
</evidence>
<evidence type="ECO:0000256" key="12">
    <source>
        <dbReference type="ARBA" id="ARBA00022741"/>
    </source>
</evidence>
<dbReference type="Pfam" id="PF03447">
    <property type="entry name" value="NAD_binding_3"/>
    <property type="match status" value="1"/>
</dbReference>
<keyword evidence="19" id="KW-0486">Methionine biosynthesis</keyword>
<keyword evidence="9" id="KW-0808">Transferase</keyword>
<dbReference type="PANTHER" id="PTHR43070">
    <property type="match status" value="1"/>
</dbReference>
<evidence type="ECO:0000256" key="23">
    <source>
        <dbReference type="ARBA" id="ARBA00048841"/>
    </source>
</evidence>
<dbReference type="AlphaFoldDB" id="A0ABD3MWJ1"/>
<feature type="signal peptide" evidence="25">
    <location>
        <begin position="1"/>
        <end position="23"/>
    </location>
</feature>
<dbReference type="Gene3D" id="3.30.2130.10">
    <property type="entry name" value="VC0802-like"/>
    <property type="match status" value="1"/>
</dbReference>
<keyword evidence="20" id="KW-0511">Multifunctional enzyme</keyword>
<organism evidence="30 31">
    <name type="scientific">Discostella pseudostelligera</name>
    <dbReference type="NCBI Taxonomy" id="259834"/>
    <lineage>
        <taxon>Eukaryota</taxon>
        <taxon>Sar</taxon>
        <taxon>Stramenopiles</taxon>
        <taxon>Ochrophyta</taxon>
        <taxon>Bacillariophyta</taxon>
        <taxon>Coscinodiscophyceae</taxon>
        <taxon>Thalassiosirophycidae</taxon>
        <taxon>Stephanodiscales</taxon>
        <taxon>Stephanodiscaceae</taxon>
        <taxon>Discostella</taxon>
    </lineage>
</organism>
<dbReference type="Gene3D" id="3.40.50.720">
    <property type="entry name" value="NAD(P)-binding Rossmann-like Domain"/>
    <property type="match status" value="1"/>
</dbReference>
<dbReference type="InterPro" id="IPR036393">
    <property type="entry name" value="AceGlu_kinase-like_sf"/>
</dbReference>
<feature type="domain" description="Aspartate/homoserine dehydrogenase NAD-binding" evidence="28">
    <location>
        <begin position="648"/>
        <end position="787"/>
    </location>
</feature>
<keyword evidence="10" id="KW-0791">Threonine biosynthesis</keyword>
<dbReference type="GO" id="GO:0009088">
    <property type="term" value="P:threonine biosynthetic process"/>
    <property type="evidence" value="ECO:0007669"/>
    <property type="project" value="UniProtKB-KW"/>
</dbReference>
<evidence type="ECO:0000313" key="31">
    <source>
        <dbReference type="Proteomes" id="UP001530293"/>
    </source>
</evidence>
<comment type="pathway">
    <text evidence="2">Amino-acid biosynthesis; L-methionine biosynthesis via de novo pathway; L-homoserine from L-aspartate: step 1/3.</text>
</comment>
<comment type="similarity">
    <text evidence="6">In the C-terminal section; belongs to the homoserine dehydrogenase family.</text>
</comment>
<evidence type="ECO:0000259" key="29">
    <source>
        <dbReference type="Pfam" id="PF22468"/>
    </source>
</evidence>
<evidence type="ECO:0000256" key="14">
    <source>
        <dbReference type="ARBA" id="ARBA00022840"/>
    </source>
</evidence>
<evidence type="ECO:0000256" key="1">
    <source>
        <dbReference type="ARBA" id="ARBA00001920"/>
    </source>
</evidence>
<dbReference type="SUPFAM" id="SSF55021">
    <property type="entry name" value="ACT-like"/>
    <property type="match status" value="2"/>
</dbReference>
<feature type="domain" description="Aspartokinase ACT" evidence="29">
    <location>
        <begin position="574"/>
        <end position="634"/>
    </location>
</feature>
<keyword evidence="11" id="KW-0479">Metal-binding</keyword>
<dbReference type="SUPFAM" id="SSF55347">
    <property type="entry name" value="Glyceraldehyde-3-phosphate dehydrogenase-like, C-terminal domain"/>
    <property type="match status" value="1"/>
</dbReference>
<evidence type="ECO:0000256" key="18">
    <source>
        <dbReference type="ARBA" id="ARBA00023053"/>
    </source>
</evidence>
<dbReference type="InterPro" id="IPR011147">
    <property type="entry name" value="Bifunc_Aspkin/hSer_DH"/>
</dbReference>
<evidence type="ECO:0000256" key="6">
    <source>
        <dbReference type="ARBA" id="ARBA00007952"/>
    </source>
</evidence>
<comment type="pathway">
    <text evidence="4">Amino-acid biosynthesis; L-methionine biosynthesis via de novo pathway; L-homoserine from L-aspartate: step 3/3.</text>
</comment>
<sequence>MLLHKHTLLSFLIGAASLVCASAFVPSSMCKLTSTSCQNNQQQGGGFSSSRRQSSATLSRLDASISSSTSTSSSIHASEICPSSVTSPNNSPNPWEVHKFGGASLADAELYRTVGDLLVRESSGRRLRSVDGNPDDDDIVVNGDESEGEHSGPIPTMAIVSARGGMTDQLVAVVDSALQDIHQAETVLDRALEGQISILNELAPPEITAEIEERMRKDAQDILSVVQSLRMIRSVPPSVMEVVTGFGEIWSAQTLFAYLKHKGVKTAWLDARDVLIVKSENANAGLGEKGSSSSTRGVVPLWAETARRMEEWWSTVGSKEGVNFMNNDGTALEGSNDSAPIVVATGFVATTSDGVPTTLKRSGSDYSATIFAKLVASSRVTMWKNTDGVYTADPRRVPEAFSISSLKYDEAMELAYFGAQVLHPSAMVPCIDSNIPVYVRNIFNPAFRGTVIQGRCSSLSEVNQDGKVVNWRSKKGEIPIKGITSVDRVSLLTLEGASVIGGAEVAERFMGAMAGASIDVLMVTQASSESSITVVVPENQGRAALGALESTFELELSRSNVNSISLTDSPMAIVAIVGEGMAMRSGVSATFMSSLAKANVNIRVIAQGSSERQVAVVVEAKDVSRALRAAHMAFTLSQTMVSVAILGGTGKLGSALIRQLTAQKESLAKNLNFGVGVNTIASSSKMIMAKNGKCLMEYDDVEKLLESNDAQDMDIDAFTASLEADVNPNRVIIDCTNDDNLADLYEKWMSLGVNVISPGRRAAAGPLERYCAIQKAKRANTVEWQYESSVGSALPILSTLRDLVQTGDDVLLLRGCLSGTMAYVFNHMNEEVSFSEAVRLAVEQDFAEDDIREDLSGIDVCRKIVVLARELGLNLSVEDVEVESLIPVEIRDKEYNGSKSEVRAAVLKDLKALDSPMLERYKDAIAGGKLLRYKFVIDVVNGKCKCNLEAVDNKDTLYRLRDNENLVAFETSRYTTSPLIVKGAAAGPDLSASGMFADLLRLGRAFVGSQA</sequence>
<comment type="catalytic activity">
    <reaction evidence="23">
        <text>L-homoserine + NADP(+) = L-aspartate 4-semialdehyde + NADPH + H(+)</text>
        <dbReference type="Rhea" id="RHEA:15761"/>
        <dbReference type="ChEBI" id="CHEBI:15378"/>
        <dbReference type="ChEBI" id="CHEBI:57476"/>
        <dbReference type="ChEBI" id="CHEBI:57783"/>
        <dbReference type="ChEBI" id="CHEBI:58349"/>
        <dbReference type="ChEBI" id="CHEBI:537519"/>
        <dbReference type="EC" id="1.1.1.3"/>
    </reaction>
    <physiologicalReaction direction="right-to-left" evidence="23">
        <dbReference type="Rhea" id="RHEA:15763"/>
    </physiologicalReaction>
</comment>
<dbReference type="Gene3D" id="3.30.360.10">
    <property type="entry name" value="Dihydrodipicolinate Reductase, domain 2"/>
    <property type="match status" value="1"/>
</dbReference>
<dbReference type="InterPro" id="IPR001048">
    <property type="entry name" value="Asp/Glu/Uridylate_kinase"/>
</dbReference>
<name>A0ABD3MWJ1_9STRA</name>
<comment type="pathway">
    <text evidence="3">Amino-acid biosynthesis; L-threonine biosynthesis; L-threonine from L-aspartate: step 3/5.</text>
</comment>
<dbReference type="InterPro" id="IPR001342">
    <property type="entry name" value="HDH_cat"/>
</dbReference>
<evidence type="ECO:0000256" key="22">
    <source>
        <dbReference type="ARBA" id="ARBA00048561"/>
    </source>
</evidence>
<dbReference type="FunFam" id="3.30.2130.10:FF:000001">
    <property type="entry name" value="Bifunctional aspartokinase/homoserine dehydrogenase"/>
    <property type="match status" value="1"/>
</dbReference>
<keyword evidence="17" id="KW-0520">NAD</keyword>
<evidence type="ECO:0000256" key="7">
    <source>
        <dbReference type="ARBA" id="ARBA00010046"/>
    </source>
</evidence>
<evidence type="ECO:0000259" key="26">
    <source>
        <dbReference type="Pfam" id="PF00696"/>
    </source>
</evidence>
<evidence type="ECO:0000256" key="4">
    <source>
        <dbReference type="ARBA" id="ARBA00005062"/>
    </source>
</evidence>
<evidence type="ECO:0000256" key="13">
    <source>
        <dbReference type="ARBA" id="ARBA00022777"/>
    </source>
</evidence>
<dbReference type="Proteomes" id="UP001530293">
    <property type="component" value="Unassembled WGS sequence"/>
</dbReference>
<gene>
    <name evidence="30" type="ORF">ACHAWU_005718</name>
</gene>
<accession>A0ABD3MWJ1</accession>
<dbReference type="InterPro" id="IPR054352">
    <property type="entry name" value="ACT_Aspartokinase"/>
</dbReference>
<evidence type="ECO:0000256" key="3">
    <source>
        <dbReference type="ARBA" id="ARBA00005056"/>
    </source>
</evidence>
<keyword evidence="16" id="KW-0560">Oxidoreductase</keyword>
<dbReference type="GO" id="GO:0004412">
    <property type="term" value="F:homoserine dehydrogenase activity"/>
    <property type="evidence" value="ECO:0007669"/>
    <property type="project" value="UniProtKB-EC"/>
</dbReference>
<evidence type="ECO:0000256" key="10">
    <source>
        <dbReference type="ARBA" id="ARBA00022697"/>
    </source>
</evidence>
<dbReference type="GO" id="GO:0009086">
    <property type="term" value="P:methionine biosynthetic process"/>
    <property type="evidence" value="ECO:0007669"/>
    <property type="project" value="UniProtKB-KW"/>
</dbReference>
<evidence type="ECO:0000256" key="9">
    <source>
        <dbReference type="ARBA" id="ARBA00022679"/>
    </source>
</evidence>
<dbReference type="Pfam" id="PF00696">
    <property type="entry name" value="AA_kinase"/>
    <property type="match status" value="1"/>
</dbReference>
<evidence type="ECO:0008006" key="32">
    <source>
        <dbReference type="Google" id="ProtNLM"/>
    </source>
</evidence>
<dbReference type="InterPro" id="IPR045865">
    <property type="entry name" value="ACT-like_dom_sf"/>
</dbReference>
<dbReference type="InterPro" id="IPR005106">
    <property type="entry name" value="Asp/hSer_DH_NAD-bd"/>
</dbReference>
<evidence type="ECO:0000256" key="11">
    <source>
        <dbReference type="ARBA" id="ARBA00022723"/>
    </source>
</evidence>
<dbReference type="FunFam" id="3.30.360.10:FF:000006">
    <property type="entry name" value="Bifunctional aspartokinase/homoserine dehydrogenase"/>
    <property type="match status" value="1"/>
</dbReference>
<evidence type="ECO:0000256" key="8">
    <source>
        <dbReference type="ARBA" id="ARBA00022605"/>
    </source>
</evidence>
<keyword evidence="18" id="KW-0915">Sodium</keyword>
<keyword evidence="25" id="KW-0732">Signal</keyword>